<evidence type="ECO:0000256" key="1">
    <source>
        <dbReference type="ARBA" id="ARBA00005094"/>
    </source>
</evidence>
<dbReference type="Pfam" id="PF08436">
    <property type="entry name" value="DXP_redisom_C"/>
    <property type="match status" value="1"/>
</dbReference>
<feature type="binding site" evidence="9">
    <location>
        <position position="150"/>
    </location>
    <ligand>
        <name>Mn(2+)</name>
        <dbReference type="ChEBI" id="CHEBI:29035"/>
    </ligand>
</feature>
<feature type="binding site" evidence="9">
    <location>
        <position position="122"/>
    </location>
    <ligand>
        <name>NADPH</name>
        <dbReference type="ChEBI" id="CHEBI:57783"/>
    </ligand>
</feature>
<feature type="binding site" evidence="9">
    <location>
        <position position="219"/>
    </location>
    <ligand>
        <name>1-deoxy-D-xylulose 5-phosphate</name>
        <dbReference type="ChEBI" id="CHEBI:57792"/>
    </ligand>
</feature>
<gene>
    <name evidence="9 13" type="primary">dxr</name>
    <name evidence="13" type="ORF">WI372_14585</name>
</gene>
<dbReference type="Pfam" id="PF02670">
    <property type="entry name" value="DXP_reductoisom"/>
    <property type="match status" value="1"/>
</dbReference>
<keyword evidence="3 9" id="KW-0479">Metal-binding</keyword>
<dbReference type="GO" id="GO:0030604">
    <property type="term" value="F:1-deoxy-D-xylulose-5-phosphate reductoisomerase activity"/>
    <property type="evidence" value="ECO:0007669"/>
    <property type="project" value="UniProtKB-EC"/>
</dbReference>
<dbReference type="InterPro" id="IPR036169">
    <property type="entry name" value="DXPR_C_sf"/>
</dbReference>
<evidence type="ECO:0000256" key="5">
    <source>
        <dbReference type="ARBA" id="ARBA00023002"/>
    </source>
</evidence>
<evidence type="ECO:0000256" key="6">
    <source>
        <dbReference type="ARBA" id="ARBA00023211"/>
    </source>
</evidence>
<dbReference type="EC" id="1.1.1.267" evidence="9"/>
<proteinExistence type="inferred from homology"/>
<feature type="binding site" evidence="9">
    <location>
        <position position="124"/>
    </location>
    <ligand>
        <name>NADPH</name>
        <dbReference type="ChEBI" id="CHEBI:57783"/>
    </ligand>
</feature>
<comment type="similarity">
    <text evidence="2 9">Belongs to the DXR family.</text>
</comment>
<comment type="caution">
    <text evidence="9">Lacks conserved residue(s) required for the propagation of feature annotation.</text>
</comment>
<dbReference type="InterPro" id="IPR003821">
    <property type="entry name" value="DXP_reductoisomerase"/>
</dbReference>
<dbReference type="RefSeq" id="WP_405274552.1">
    <property type="nucleotide sequence ID" value="NZ_CP144380.1"/>
</dbReference>
<dbReference type="PANTHER" id="PTHR30525:SF0">
    <property type="entry name" value="1-DEOXY-D-XYLULOSE 5-PHOSPHATE REDUCTOISOMERASE, CHLOROPLASTIC"/>
    <property type="match status" value="1"/>
</dbReference>
<evidence type="ECO:0000259" key="11">
    <source>
        <dbReference type="Pfam" id="PF08436"/>
    </source>
</evidence>
<keyword evidence="4 9" id="KW-0521">NADP</keyword>
<feature type="binding site" evidence="9">
    <location>
        <position position="215"/>
    </location>
    <ligand>
        <name>1-deoxy-D-xylulose 5-phosphate</name>
        <dbReference type="ChEBI" id="CHEBI:57792"/>
    </ligand>
</feature>
<feature type="binding site" evidence="9">
    <location>
        <position position="149"/>
    </location>
    <ligand>
        <name>1-deoxy-D-xylulose 5-phosphate</name>
        <dbReference type="ChEBI" id="CHEBI:57792"/>
    </ligand>
</feature>
<dbReference type="NCBIfam" id="TIGR00243">
    <property type="entry name" value="Dxr"/>
    <property type="match status" value="1"/>
</dbReference>
<evidence type="ECO:0000256" key="8">
    <source>
        <dbReference type="ARBA" id="ARBA00048543"/>
    </source>
</evidence>
<dbReference type="EMBL" id="JBBHLI010000010">
    <property type="protein sequence ID" value="MEK9502217.1"/>
    <property type="molecule type" value="Genomic_DNA"/>
</dbReference>
<dbReference type="HAMAP" id="MF_00183">
    <property type="entry name" value="DXP_reductoisom"/>
    <property type="match status" value="1"/>
</dbReference>
<dbReference type="InterPro" id="IPR013644">
    <property type="entry name" value="DXP_reductoisomerase_C"/>
</dbReference>
<feature type="binding site" evidence="9">
    <location>
        <position position="11"/>
    </location>
    <ligand>
        <name>NADPH</name>
        <dbReference type="ChEBI" id="CHEBI:57783"/>
    </ligand>
</feature>
<feature type="binding site" evidence="9">
    <location>
        <position position="123"/>
    </location>
    <ligand>
        <name>1-deoxy-D-xylulose 5-phosphate</name>
        <dbReference type="ChEBI" id="CHEBI:57792"/>
    </ligand>
</feature>
<feature type="domain" description="1-deoxy-D-xylulose 5-phosphate reductoisomerase C-terminal" evidence="11">
    <location>
        <begin position="144"/>
        <end position="227"/>
    </location>
</feature>
<feature type="binding site" evidence="9">
    <location>
        <position position="219"/>
    </location>
    <ligand>
        <name>Mn(2+)</name>
        <dbReference type="ChEBI" id="CHEBI:29035"/>
    </ligand>
</feature>
<keyword evidence="7 9" id="KW-0414">Isoprene biosynthesis</keyword>
<keyword evidence="9" id="KW-0460">Magnesium</keyword>
<comment type="function">
    <text evidence="9">Catalyzes the NADPH-dependent rearrangement and reduction of 1-deoxy-D-xylulose-5-phosphate (DXP) to 2-C-methyl-D-erythritol 4-phosphate (MEP).</text>
</comment>
<feature type="domain" description="DXP reductoisomerase C-terminal" evidence="12">
    <location>
        <begin position="260"/>
        <end position="376"/>
    </location>
</feature>
<dbReference type="InterPro" id="IPR026877">
    <property type="entry name" value="DXPR_C"/>
</dbReference>
<evidence type="ECO:0000256" key="2">
    <source>
        <dbReference type="ARBA" id="ARBA00006825"/>
    </source>
</evidence>
<feature type="binding site" evidence="9">
    <location>
        <position position="210"/>
    </location>
    <ligand>
        <name>1-deoxy-D-xylulose 5-phosphate</name>
        <dbReference type="ChEBI" id="CHEBI:57792"/>
    </ligand>
</feature>
<evidence type="ECO:0000313" key="13">
    <source>
        <dbReference type="EMBL" id="MEK9502217.1"/>
    </source>
</evidence>
<dbReference type="PANTHER" id="PTHR30525">
    <property type="entry name" value="1-DEOXY-D-XYLULOSE 5-PHOSPHATE REDUCTOISOMERASE"/>
    <property type="match status" value="1"/>
</dbReference>
<dbReference type="InterPro" id="IPR013512">
    <property type="entry name" value="DXP_reductoisomerase_N"/>
</dbReference>
<comment type="pathway">
    <text evidence="1 9">Isoprenoid biosynthesis; isopentenyl diphosphate biosynthesis via DXP pathway; isopentenyl diphosphate from 1-deoxy-D-xylulose 5-phosphate: step 1/6.</text>
</comment>
<accession>A0ABU9EBW0</accession>
<evidence type="ECO:0000256" key="4">
    <source>
        <dbReference type="ARBA" id="ARBA00022857"/>
    </source>
</evidence>
<evidence type="ECO:0000259" key="12">
    <source>
        <dbReference type="Pfam" id="PF13288"/>
    </source>
</evidence>
<feature type="binding site" evidence="9">
    <location>
        <position position="12"/>
    </location>
    <ligand>
        <name>NADPH</name>
        <dbReference type="ChEBI" id="CHEBI:57783"/>
    </ligand>
</feature>
<evidence type="ECO:0000256" key="7">
    <source>
        <dbReference type="ARBA" id="ARBA00023229"/>
    </source>
</evidence>
<dbReference type="PIRSF" id="PIRSF006205">
    <property type="entry name" value="Dxp_reductismrs"/>
    <property type="match status" value="1"/>
</dbReference>
<name>A0ABU9EBW0_9BACT</name>
<dbReference type="SUPFAM" id="SSF51735">
    <property type="entry name" value="NAD(P)-binding Rossmann-fold domains"/>
    <property type="match status" value="1"/>
</dbReference>
<evidence type="ECO:0000256" key="3">
    <source>
        <dbReference type="ARBA" id="ARBA00022723"/>
    </source>
</evidence>
<feature type="binding site" evidence="9">
    <location>
        <position position="10"/>
    </location>
    <ligand>
        <name>NADPH</name>
        <dbReference type="ChEBI" id="CHEBI:57783"/>
    </ligand>
</feature>
<dbReference type="Proteomes" id="UP001484239">
    <property type="component" value="Unassembled WGS sequence"/>
</dbReference>
<dbReference type="Pfam" id="PF13288">
    <property type="entry name" value="DXPR_C"/>
    <property type="match status" value="1"/>
</dbReference>
<keyword evidence="6 9" id="KW-0464">Manganese</keyword>
<comment type="caution">
    <text evidence="13">The sequence shown here is derived from an EMBL/GenBank/DDBJ whole genome shotgun (WGS) entry which is preliminary data.</text>
</comment>
<organism evidence="13 14">
    <name type="scientific">Gaopeijia maritima</name>
    <dbReference type="NCBI Taxonomy" id="3119007"/>
    <lineage>
        <taxon>Bacteria</taxon>
        <taxon>Pseudomonadati</taxon>
        <taxon>Gemmatimonadota</taxon>
        <taxon>Longimicrobiia</taxon>
        <taxon>Gaopeijiales</taxon>
        <taxon>Gaopeijiaceae</taxon>
        <taxon>Gaopeijia</taxon>
    </lineage>
</organism>
<reference evidence="13 14" key="1">
    <citation type="submission" date="2024-02" db="EMBL/GenBank/DDBJ databases">
        <title>A novel Gemmatimonadota bacterium.</title>
        <authorList>
            <person name="Du Z.-J."/>
            <person name="Ye Y.-Q."/>
        </authorList>
    </citation>
    <scope>NUCLEOTIDE SEQUENCE [LARGE SCALE GENOMIC DNA]</scope>
    <source>
        <strain evidence="13 14">DH-20</strain>
    </source>
</reference>
<keyword evidence="14" id="KW-1185">Reference proteome</keyword>
<dbReference type="SUPFAM" id="SSF69055">
    <property type="entry name" value="1-deoxy-D-xylulose-5-phosphate reductoisomerase, C-terminal domain"/>
    <property type="match status" value="1"/>
</dbReference>
<feature type="domain" description="1-deoxy-D-xylulose 5-phosphate reductoisomerase N-terminal" evidence="10">
    <location>
        <begin position="4"/>
        <end position="130"/>
    </location>
</feature>
<feature type="binding site" evidence="9">
    <location>
        <position position="203"/>
    </location>
    <ligand>
        <name>NADPH</name>
        <dbReference type="ChEBI" id="CHEBI:57783"/>
    </ligand>
</feature>
<feature type="binding site" evidence="9">
    <location>
        <position position="37"/>
    </location>
    <ligand>
        <name>NADPH</name>
        <dbReference type="ChEBI" id="CHEBI:57783"/>
    </ligand>
</feature>
<feature type="binding site" evidence="9">
    <location>
        <position position="150"/>
    </location>
    <ligand>
        <name>1-deoxy-D-xylulose 5-phosphate</name>
        <dbReference type="ChEBI" id="CHEBI:57792"/>
    </ligand>
</feature>
<comment type="cofactor">
    <cofactor evidence="9">
        <name>Mg(2+)</name>
        <dbReference type="ChEBI" id="CHEBI:18420"/>
    </cofactor>
    <cofactor evidence="9">
        <name>Mn(2+)</name>
        <dbReference type="ChEBI" id="CHEBI:29035"/>
    </cofactor>
</comment>
<feature type="binding site" evidence="9">
    <location>
        <position position="13"/>
    </location>
    <ligand>
        <name>NADPH</name>
        <dbReference type="ChEBI" id="CHEBI:57783"/>
    </ligand>
</feature>
<comment type="catalytic activity">
    <reaction evidence="8">
        <text>2-C-methyl-D-erythritol 4-phosphate + NADP(+) = 1-deoxy-D-xylulose 5-phosphate + NADPH + H(+)</text>
        <dbReference type="Rhea" id="RHEA:13717"/>
        <dbReference type="ChEBI" id="CHEBI:15378"/>
        <dbReference type="ChEBI" id="CHEBI:57783"/>
        <dbReference type="ChEBI" id="CHEBI:57792"/>
        <dbReference type="ChEBI" id="CHEBI:58262"/>
        <dbReference type="ChEBI" id="CHEBI:58349"/>
        <dbReference type="EC" id="1.1.1.267"/>
    </reaction>
    <physiologicalReaction direction="right-to-left" evidence="8">
        <dbReference type="Rhea" id="RHEA:13719"/>
    </physiologicalReaction>
</comment>
<dbReference type="SUPFAM" id="SSF55347">
    <property type="entry name" value="Glyceraldehyde-3-phosphate dehydrogenase-like, C-terminal domain"/>
    <property type="match status" value="1"/>
</dbReference>
<evidence type="ECO:0000259" key="10">
    <source>
        <dbReference type="Pfam" id="PF02670"/>
    </source>
</evidence>
<sequence>MIRIALLGATGSIGRSTLEVVRRHPERFRVVAVTARRSLPALREIVEEFRPERAVVADREVLAAAGGPGVRGGTEWLGGPEALVEVAGRDDVDVVVNALVGAAGLEATLAALRAGRRLALANKESLVAGGALVRRCLEEGGGELVPVDSEHSAILQCIEGAAPEAVARVVLTASGGPFRGRTRDELAHVGPEAALRHPTWNMGAKITIDSATLANKALEVIEAEMLYRLGYDRIGAVVHPQSIVHSFVEFVDGSVLAQVGEPTMEIPILYALTYPERVPDAALRGFDPVACSPLTFEEIDHEAFPLFSLGVTAGRRGGLAPAAFNAGNEIAVAAFLEGRVSFIGMAPVVEAALAAVGGSSPTSTDEVWEADREARRAARAAVERIKERTA</sequence>
<dbReference type="Gene3D" id="1.10.1740.10">
    <property type="match status" value="1"/>
</dbReference>
<evidence type="ECO:0000256" key="9">
    <source>
        <dbReference type="HAMAP-Rule" id="MF_00183"/>
    </source>
</evidence>
<feature type="binding site" evidence="9">
    <location>
        <position position="148"/>
    </location>
    <ligand>
        <name>Mn(2+)</name>
        <dbReference type="ChEBI" id="CHEBI:29035"/>
    </ligand>
</feature>
<dbReference type="Gene3D" id="3.40.50.720">
    <property type="entry name" value="NAD(P)-binding Rossmann-like Domain"/>
    <property type="match status" value="1"/>
</dbReference>
<keyword evidence="5 9" id="KW-0560">Oxidoreductase</keyword>
<feature type="binding site" evidence="9">
    <location>
        <position position="197"/>
    </location>
    <ligand>
        <name>1-deoxy-D-xylulose 5-phosphate</name>
        <dbReference type="ChEBI" id="CHEBI:57792"/>
    </ligand>
</feature>
<feature type="binding site" evidence="9">
    <location>
        <position position="216"/>
    </location>
    <ligand>
        <name>1-deoxy-D-xylulose 5-phosphate</name>
        <dbReference type="ChEBI" id="CHEBI:57792"/>
    </ligand>
</feature>
<feature type="binding site" evidence="9">
    <location>
        <position position="174"/>
    </location>
    <ligand>
        <name>1-deoxy-D-xylulose 5-phosphate</name>
        <dbReference type="ChEBI" id="CHEBI:57792"/>
    </ligand>
</feature>
<dbReference type="InterPro" id="IPR036291">
    <property type="entry name" value="NAD(P)-bd_dom_sf"/>
</dbReference>
<protein>
    <recommendedName>
        <fullName evidence="9">1-deoxy-D-xylulose 5-phosphate reductoisomerase</fullName>
        <shortName evidence="9">DXP reductoisomerase</shortName>
        <ecNumber evidence="9">1.1.1.267</ecNumber>
    </recommendedName>
    <alternativeName>
        <fullName evidence="9">1-deoxyxylulose-5-phosphate reductoisomerase</fullName>
    </alternativeName>
    <alternativeName>
        <fullName evidence="9">2-C-methyl-D-erythritol 4-phosphate synthase</fullName>
    </alternativeName>
</protein>
<evidence type="ECO:0000313" key="14">
    <source>
        <dbReference type="Proteomes" id="UP001484239"/>
    </source>
</evidence>